<feature type="transmembrane region" description="Helical" evidence="13">
    <location>
        <begin position="277"/>
        <end position="299"/>
    </location>
</feature>
<keyword evidence="17" id="KW-1185">Reference proteome</keyword>
<dbReference type="Pfam" id="PF18075">
    <property type="entry name" value="FtsX_ECD"/>
    <property type="match status" value="1"/>
</dbReference>
<dbReference type="OrthoDB" id="9812531at2"/>
<comment type="caution">
    <text evidence="16">The sequence shown here is derived from an EMBL/GenBank/DDBJ whole genome shotgun (WGS) entry which is preliminary data.</text>
</comment>
<dbReference type="InterPro" id="IPR004513">
    <property type="entry name" value="FtsX"/>
</dbReference>
<dbReference type="Pfam" id="PF02687">
    <property type="entry name" value="FtsX"/>
    <property type="match status" value="1"/>
</dbReference>
<evidence type="ECO:0000256" key="2">
    <source>
        <dbReference type="ARBA" id="ARBA00004651"/>
    </source>
</evidence>
<dbReference type="InterPro" id="IPR003838">
    <property type="entry name" value="ABC3_permease_C"/>
</dbReference>
<accession>A0A3A4G3X4</accession>
<dbReference type="NCBIfam" id="NF038346">
    <property type="entry name" value="FtsX_actino"/>
    <property type="match status" value="1"/>
</dbReference>
<comment type="subunit">
    <text evidence="4">Forms a membrane-associated complex with FtsE.</text>
</comment>
<name>A0A3A4G3X4_9MICC</name>
<keyword evidence="6 12" id="KW-1003">Cell membrane</keyword>
<evidence type="ECO:0000256" key="7">
    <source>
        <dbReference type="ARBA" id="ARBA00022618"/>
    </source>
</evidence>
<evidence type="ECO:0000259" key="15">
    <source>
        <dbReference type="Pfam" id="PF18075"/>
    </source>
</evidence>
<evidence type="ECO:0000259" key="14">
    <source>
        <dbReference type="Pfam" id="PF02687"/>
    </source>
</evidence>
<dbReference type="GO" id="GO:0005886">
    <property type="term" value="C:plasma membrane"/>
    <property type="evidence" value="ECO:0007669"/>
    <property type="project" value="UniProtKB-SubCell"/>
</dbReference>
<dbReference type="InterPro" id="IPR040690">
    <property type="entry name" value="FtsX_ECD"/>
</dbReference>
<evidence type="ECO:0000313" key="16">
    <source>
        <dbReference type="EMBL" id="RJN33049.1"/>
    </source>
</evidence>
<evidence type="ECO:0000256" key="1">
    <source>
        <dbReference type="ARBA" id="ARBA00003552"/>
    </source>
</evidence>
<comment type="subcellular location">
    <subcellularLocation>
        <location evidence="2">Cell membrane</location>
        <topology evidence="2">Multi-pass membrane protein</topology>
    </subcellularLocation>
</comment>
<comment type="function">
    <text evidence="1">Part of the ABC transporter FtsEX involved in cellular division.</text>
</comment>
<evidence type="ECO:0000256" key="10">
    <source>
        <dbReference type="ARBA" id="ARBA00023136"/>
    </source>
</evidence>
<evidence type="ECO:0000256" key="12">
    <source>
        <dbReference type="PIRNR" id="PIRNR003097"/>
    </source>
</evidence>
<comment type="similarity">
    <text evidence="3 12">Belongs to the ABC-4 integral membrane protein family. FtsX subfamily.</text>
</comment>
<sequence>MNQLMYQLGETFSSLRKNVAMVSSVVLVTFISLTFVGTAALMQLQINQMTEDFYDRLEISVFLCTESSAETVCPTGAVTDSQRDSIEEMLDTGAANQYVESYRYESQEDALENFLADREDSVRASTVTAEDMTESFRLLLVDPQDFGIVNELFAGVPGVENVADQQAVLDQIFGILNGLTVVALIIAGVMILCTVLLVATTIRLSAFSRRRETSIMRMVGASKSMIRTPFIFEGIIAALVGSLLACAATWVVAEFLIGQWLAQQVTGIVFIGAAESWIIMPGLVLAAVLLAGLASWVTVRKNLRV</sequence>
<evidence type="ECO:0000256" key="3">
    <source>
        <dbReference type="ARBA" id="ARBA00007379"/>
    </source>
</evidence>
<keyword evidence="11 12" id="KW-0131">Cell cycle</keyword>
<dbReference type="GO" id="GO:0051301">
    <property type="term" value="P:cell division"/>
    <property type="evidence" value="ECO:0007669"/>
    <property type="project" value="UniProtKB-KW"/>
</dbReference>
<dbReference type="PANTHER" id="PTHR47755">
    <property type="entry name" value="CELL DIVISION PROTEIN FTSX"/>
    <property type="match status" value="1"/>
</dbReference>
<evidence type="ECO:0000256" key="5">
    <source>
        <dbReference type="ARBA" id="ARBA00021907"/>
    </source>
</evidence>
<keyword evidence="8 13" id="KW-0812">Transmembrane</keyword>
<feature type="transmembrane region" description="Helical" evidence="13">
    <location>
        <begin position="21"/>
        <end position="42"/>
    </location>
</feature>
<evidence type="ECO:0000256" key="6">
    <source>
        <dbReference type="ARBA" id="ARBA00022475"/>
    </source>
</evidence>
<evidence type="ECO:0000313" key="17">
    <source>
        <dbReference type="Proteomes" id="UP000266615"/>
    </source>
</evidence>
<keyword evidence="7 12" id="KW-0132">Cell division</keyword>
<feature type="transmembrane region" description="Helical" evidence="13">
    <location>
        <begin position="181"/>
        <end position="207"/>
    </location>
</feature>
<gene>
    <name evidence="16" type="ORF">D3250_04415</name>
</gene>
<dbReference type="Proteomes" id="UP000266615">
    <property type="component" value="Unassembled WGS sequence"/>
</dbReference>
<dbReference type="PANTHER" id="PTHR47755:SF1">
    <property type="entry name" value="CELL DIVISION PROTEIN FTSX"/>
    <property type="match status" value="1"/>
</dbReference>
<dbReference type="InterPro" id="IPR047929">
    <property type="entry name" value="FtsX_actino"/>
</dbReference>
<protein>
    <recommendedName>
        <fullName evidence="5 12">Cell division protein FtsX</fullName>
    </recommendedName>
</protein>
<feature type="domain" description="FtsX extracellular" evidence="15">
    <location>
        <begin position="57"/>
        <end position="162"/>
    </location>
</feature>
<organism evidence="16 17">
    <name type="scientific">Nesterenkonia natronophila</name>
    <dbReference type="NCBI Taxonomy" id="2174932"/>
    <lineage>
        <taxon>Bacteria</taxon>
        <taxon>Bacillati</taxon>
        <taxon>Actinomycetota</taxon>
        <taxon>Actinomycetes</taxon>
        <taxon>Micrococcales</taxon>
        <taxon>Micrococcaceae</taxon>
        <taxon>Nesterenkonia</taxon>
    </lineage>
</organism>
<dbReference type="Gene3D" id="3.30.70.3040">
    <property type="match status" value="1"/>
</dbReference>
<evidence type="ECO:0000256" key="11">
    <source>
        <dbReference type="ARBA" id="ARBA00023306"/>
    </source>
</evidence>
<dbReference type="PIRSF" id="PIRSF003097">
    <property type="entry name" value="FtsX"/>
    <property type="match status" value="1"/>
</dbReference>
<feature type="transmembrane region" description="Helical" evidence="13">
    <location>
        <begin position="228"/>
        <end position="257"/>
    </location>
</feature>
<reference evidence="16 17" key="1">
    <citation type="submission" date="2018-09" db="EMBL/GenBank/DDBJ databases">
        <title>Nesterenkonia natronophila sp. nov., an alkaliphilic actinobacteriume isolated from a soda lake, and emended description of the genus Nesterenkonia.</title>
        <authorList>
            <person name="Menes R.J."/>
            <person name="Iriarte A."/>
        </authorList>
    </citation>
    <scope>NUCLEOTIDE SEQUENCE [LARGE SCALE GENOMIC DNA]</scope>
    <source>
        <strain evidence="16 17">M8</strain>
    </source>
</reference>
<dbReference type="AlphaFoldDB" id="A0A3A4G3X4"/>
<keyword evidence="10 12" id="KW-0472">Membrane</keyword>
<proteinExistence type="inferred from homology"/>
<dbReference type="EMBL" id="QYZP01000001">
    <property type="protein sequence ID" value="RJN33049.1"/>
    <property type="molecule type" value="Genomic_DNA"/>
</dbReference>
<evidence type="ECO:0000256" key="4">
    <source>
        <dbReference type="ARBA" id="ARBA00011160"/>
    </source>
</evidence>
<evidence type="ECO:0000256" key="9">
    <source>
        <dbReference type="ARBA" id="ARBA00022989"/>
    </source>
</evidence>
<keyword evidence="9 13" id="KW-1133">Transmembrane helix</keyword>
<evidence type="ECO:0000256" key="8">
    <source>
        <dbReference type="ARBA" id="ARBA00022692"/>
    </source>
</evidence>
<feature type="domain" description="ABC3 transporter permease C-terminal" evidence="14">
    <location>
        <begin position="185"/>
        <end position="301"/>
    </location>
</feature>
<dbReference type="RefSeq" id="WP_119902093.1">
    <property type="nucleotide sequence ID" value="NZ_QYZP01000001.1"/>
</dbReference>
<evidence type="ECO:0000256" key="13">
    <source>
        <dbReference type="SAM" id="Phobius"/>
    </source>
</evidence>